<accession>A0AAV3X2G9</accession>
<comment type="caution">
    <text evidence="2">The sequence shown here is derived from an EMBL/GenBank/DDBJ whole genome shotgun (WGS) entry which is preliminary data.</text>
</comment>
<evidence type="ECO:0000256" key="1">
    <source>
        <dbReference type="SAM" id="Phobius"/>
    </source>
</evidence>
<keyword evidence="1" id="KW-0472">Membrane</keyword>
<dbReference type="EMBL" id="BLAY01000009">
    <property type="protein sequence ID" value="GET36138.1"/>
    <property type="molecule type" value="Genomic_DNA"/>
</dbReference>
<feature type="transmembrane region" description="Helical" evidence="1">
    <location>
        <begin position="12"/>
        <end position="31"/>
    </location>
</feature>
<organism evidence="2 3">
    <name type="scientific">Microseira wollei NIES-4236</name>
    <dbReference type="NCBI Taxonomy" id="2530354"/>
    <lineage>
        <taxon>Bacteria</taxon>
        <taxon>Bacillati</taxon>
        <taxon>Cyanobacteriota</taxon>
        <taxon>Cyanophyceae</taxon>
        <taxon>Oscillatoriophycideae</taxon>
        <taxon>Aerosakkonematales</taxon>
        <taxon>Aerosakkonemataceae</taxon>
        <taxon>Microseira</taxon>
    </lineage>
</organism>
<name>A0AAV3X2G9_9CYAN</name>
<gene>
    <name evidence="2" type="ORF">MiSe_08860</name>
</gene>
<dbReference type="AlphaFoldDB" id="A0AAV3X2G9"/>
<keyword evidence="3" id="KW-1185">Reference proteome</keyword>
<proteinExistence type="predicted"/>
<keyword evidence="1" id="KW-0812">Transmembrane</keyword>
<keyword evidence="1" id="KW-1133">Transmembrane helix</keyword>
<evidence type="ECO:0000313" key="2">
    <source>
        <dbReference type="EMBL" id="GET36138.1"/>
    </source>
</evidence>
<reference evidence="2" key="1">
    <citation type="submission" date="2019-10" db="EMBL/GenBank/DDBJ databases">
        <title>Draft genome sequece of Microseira wollei NIES-4236.</title>
        <authorList>
            <person name="Yamaguchi H."/>
            <person name="Suzuki S."/>
            <person name="Kawachi M."/>
        </authorList>
    </citation>
    <scope>NUCLEOTIDE SEQUENCE</scope>
    <source>
        <strain evidence="2">NIES-4236</strain>
    </source>
</reference>
<protein>
    <submittedName>
        <fullName evidence="2">Uncharacterized protein</fullName>
    </submittedName>
</protein>
<dbReference type="Proteomes" id="UP001050975">
    <property type="component" value="Unassembled WGS sequence"/>
</dbReference>
<evidence type="ECO:0000313" key="3">
    <source>
        <dbReference type="Proteomes" id="UP001050975"/>
    </source>
</evidence>
<sequence>MKSAKMATSRRVFYLYFLMRDCIFLSLYPNLRLDVLALN</sequence>